<dbReference type="Pfam" id="PF00990">
    <property type="entry name" value="GGDEF"/>
    <property type="match status" value="1"/>
</dbReference>
<dbReference type="Proteomes" id="UP000614200">
    <property type="component" value="Unassembled WGS sequence"/>
</dbReference>
<dbReference type="PANTHER" id="PTHR45138">
    <property type="entry name" value="REGULATORY COMPONENTS OF SENSORY TRANSDUCTION SYSTEM"/>
    <property type="match status" value="1"/>
</dbReference>
<keyword evidence="1" id="KW-0175">Coiled coil</keyword>
<dbReference type="InterPro" id="IPR008979">
    <property type="entry name" value="Galactose-bd-like_sf"/>
</dbReference>
<protein>
    <submittedName>
        <fullName evidence="4">Diguanylate cyclase</fullName>
    </submittedName>
</protein>
<keyword evidence="2" id="KW-1133">Transmembrane helix</keyword>
<dbReference type="SMART" id="SM00267">
    <property type="entry name" value="GGDEF"/>
    <property type="match status" value="1"/>
</dbReference>
<feature type="coiled-coil region" evidence="1">
    <location>
        <begin position="411"/>
        <end position="449"/>
    </location>
</feature>
<evidence type="ECO:0000259" key="3">
    <source>
        <dbReference type="PROSITE" id="PS50887"/>
    </source>
</evidence>
<feature type="transmembrane region" description="Helical" evidence="2">
    <location>
        <begin position="297"/>
        <end position="318"/>
    </location>
</feature>
<feature type="transmembrane region" description="Helical" evidence="2">
    <location>
        <begin position="234"/>
        <end position="250"/>
    </location>
</feature>
<dbReference type="EMBL" id="JADKNH010000001">
    <property type="protein sequence ID" value="MBF4691692.1"/>
    <property type="molecule type" value="Genomic_DNA"/>
</dbReference>
<dbReference type="CDD" id="cd01949">
    <property type="entry name" value="GGDEF"/>
    <property type="match status" value="1"/>
</dbReference>
<dbReference type="InterPro" id="IPR043128">
    <property type="entry name" value="Rev_trsase/Diguanyl_cyclase"/>
</dbReference>
<feature type="domain" description="GGDEF" evidence="3">
    <location>
        <begin position="480"/>
        <end position="610"/>
    </location>
</feature>
<dbReference type="InterPro" id="IPR011623">
    <property type="entry name" value="7TMR_DISM_rcpt_extracell_dom1"/>
</dbReference>
<proteinExistence type="predicted"/>
<keyword evidence="5" id="KW-1185">Reference proteome</keyword>
<gene>
    <name evidence="4" type="ORF">ISU02_01105</name>
</gene>
<accession>A0ABR9ZMJ4</accession>
<dbReference type="SUPFAM" id="SSF55073">
    <property type="entry name" value="Nucleotide cyclase"/>
    <property type="match status" value="1"/>
</dbReference>
<dbReference type="RefSeq" id="WP_194699938.1">
    <property type="nucleotide sequence ID" value="NZ_JADKNH010000001.1"/>
</dbReference>
<dbReference type="InterPro" id="IPR000160">
    <property type="entry name" value="GGDEF_dom"/>
</dbReference>
<evidence type="ECO:0000313" key="4">
    <source>
        <dbReference type="EMBL" id="MBF4691692.1"/>
    </source>
</evidence>
<organism evidence="4 5">
    <name type="scientific">Fusibacter ferrireducens</name>
    <dbReference type="NCBI Taxonomy" id="2785058"/>
    <lineage>
        <taxon>Bacteria</taxon>
        <taxon>Bacillati</taxon>
        <taxon>Bacillota</taxon>
        <taxon>Clostridia</taxon>
        <taxon>Eubacteriales</taxon>
        <taxon>Eubacteriales Family XII. Incertae Sedis</taxon>
        <taxon>Fusibacter</taxon>
    </lineage>
</organism>
<dbReference type="PROSITE" id="PS50887">
    <property type="entry name" value="GGDEF"/>
    <property type="match status" value="1"/>
</dbReference>
<dbReference type="Gene3D" id="3.30.70.270">
    <property type="match status" value="1"/>
</dbReference>
<comment type="caution">
    <text evidence="4">The sequence shown here is derived from an EMBL/GenBank/DDBJ whole genome shotgun (WGS) entry which is preliminary data.</text>
</comment>
<reference evidence="4 5" key="1">
    <citation type="submission" date="2020-11" db="EMBL/GenBank/DDBJ databases">
        <title>Fusibacter basophilias sp. nov.</title>
        <authorList>
            <person name="Qiu D."/>
        </authorList>
    </citation>
    <scope>NUCLEOTIDE SEQUENCE [LARGE SCALE GENOMIC DNA]</scope>
    <source>
        <strain evidence="4 5">Q10-2</strain>
    </source>
</reference>
<keyword evidence="2" id="KW-0812">Transmembrane</keyword>
<feature type="transmembrane region" description="Helical" evidence="2">
    <location>
        <begin position="351"/>
        <end position="369"/>
    </location>
</feature>
<dbReference type="NCBIfam" id="TIGR00254">
    <property type="entry name" value="GGDEF"/>
    <property type="match status" value="1"/>
</dbReference>
<dbReference type="InterPro" id="IPR029787">
    <property type="entry name" value="Nucleotide_cyclase"/>
</dbReference>
<sequence>MKSIRGFAVAITIVVLMLAYYVNTNDRVTPPMPVKGYLDLRDWSFEKDGVVSLAGEWAFYFNEFLEASDFDSDTMSRAQYIVLPSNANTMNAVKPFVNNRFYGTMRLVIDLPENSQIYGLRSDIVLSAYKLYVNDIYMGEVGNVGKDRESSLPYYKPLDSYFSVKDNRVELIYHTSDFYFEDCAITPPQIGFADQITQSVKLGFGRDLFLFGMLLTMGLYHIGLSVIRKKDQGPLFFGIFCLMFGLRMLIVGSRVLPTLLPLSFSIYFRVAYMTVFLGVLALSAFLYVTFEALFPKIFIKVSLYFTIISIVVAAVASYKLLSIWIVPYAVVEFTLMGYAIFVLIEGKKRGTHFAGWVLLGFVCIVFTFLNDFIYETTLANRASMIPLGLTVFIMTQAYTLSAKFSNAFASVEKLSGEKEALLLEMKHVNANLENIVENRTRDLREALAEMDLMSKTDYLTKLPNRRLMIQKIEALVQEKQDFFVAIADIDKFKIVNDTYGHDKGDIILQDLSRRLTKALEGIGFVGRWGGEEFMIVLYGSDSIKALRSANTIRESIASKYNIIIHSPITITIGICAYNDKITLDTAIANADKALYEGKLGGRNQCRLYRM</sequence>
<dbReference type="Pfam" id="PF07695">
    <property type="entry name" value="7TMR-DISM_7TM"/>
    <property type="match status" value="1"/>
</dbReference>
<evidence type="ECO:0000313" key="5">
    <source>
        <dbReference type="Proteomes" id="UP000614200"/>
    </source>
</evidence>
<feature type="transmembrane region" description="Helical" evidence="2">
    <location>
        <begin position="7"/>
        <end position="23"/>
    </location>
</feature>
<feature type="transmembrane region" description="Helical" evidence="2">
    <location>
        <begin position="208"/>
        <end position="227"/>
    </location>
</feature>
<feature type="transmembrane region" description="Helical" evidence="2">
    <location>
        <begin position="324"/>
        <end position="344"/>
    </location>
</feature>
<evidence type="ECO:0000256" key="1">
    <source>
        <dbReference type="SAM" id="Coils"/>
    </source>
</evidence>
<dbReference type="SUPFAM" id="SSF49785">
    <property type="entry name" value="Galactose-binding domain-like"/>
    <property type="match status" value="1"/>
</dbReference>
<dbReference type="InterPro" id="IPR050469">
    <property type="entry name" value="Diguanylate_Cyclase"/>
</dbReference>
<name>A0ABR9ZMJ4_9FIRM</name>
<dbReference type="PANTHER" id="PTHR45138:SF9">
    <property type="entry name" value="DIGUANYLATE CYCLASE DGCM-RELATED"/>
    <property type="match status" value="1"/>
</dbReference>
<evidence type="ECO:0000256" key="2">
    <source>
        <dbReference type="SAM" id="Phobius"/>
    </source>
</evidence>
<keyword evidence="2" id="KW-0472">Membrane</keyword>
<feature type="transmembrane region" description="Helical" evidence="2">
    <location>
        <begin position="270"/>
        <end position="290"/>
    </location>
</feature>